<reference evidence="4 5" key="1">
    <citation type="journal article" date="2016" name="Nat. Commun.">
        <title>Thousands of microbial genomes shed light on interconnected biogeochemical processes in an aquifer system.</title>
        <authorList>
            <person name="Anantharaman K."/>
            <person name="Brown C.T."/>
            <person name="Hug L.A."/>
            <person name="Sharon I."/>
            <person name="Castelle C.J."/>
            <person name="Probst A.J."/>
            <person name="Thomas B.C."/>
            <person name="Singh A."/>
            <person name="Wilkins M.J."/>
            <person name="Karaoz U."/>
            <person name="Brodie E.L."/>
            <person name="Williams K.H."/>
            <person name="Hubbard S.S."/>
            <person name="Banfield J.F."/>
        </authorList>
    </citation>
    <scope>NUCLEOTIDE SEQUENCE [LARGE SCALE GENOMIC DNA]</scope>
</reference>
<dbReference type="AlphaFoldDB" id="A0A1G2R3B1"/>
<dbReference type="InterPro" id="IPR036388">
    <property type="entry name" value="WH-like_DNA-bd_sf"/>
</dbReference>
<name>A0A1G2R3B1_9BACT</name>
<evidence type="ECO:0000313" key="5">
    <source>
        <dbReference type="Proteomes" id="UP000178092"/>
    </source>
</evidence>
<protein>
    <recommendedName>
        <fullName evidence="3">HTH deoR-type domain-containing protein</fullName>
    </recommendedName>
</protein>
<dbReference type="InterPro" id="IPR036390">
    <property type="entry name" value="WH_DNA-bd_sf"/>
</dbReference>
<proteinExistence type="predicted"/>
<evidence type="ECO:0000256" key="1">
    <source>
        <dbReference type="ARBA" id="ARBA00023015"/>
    </source>
</evidence>
<dbReference type="EMBL" id="MHTV01000012">
    <property type="protein sequence ID" value="OHA67355.1"/>
    <property type="molecule type" value="Genomic_DNA"/>
</dbReference>
<keyword evidence="1" id="KW-0805">Transcription regulation</keyword>
<feature type="domain" description="HTH deoR-type" evidence="3">
    <location>
        <begin position="198"/>
        <end position="244"/>
    </location>
</feature>
<keyword evidence="2" id="KW-0804">Transcription</keyword>
<dbReference type="Gene3D" id="1.10.10.10">
    <property type="entry name" value="Winged helix-like DNA-binding domain superfamily/Winged helix DNA-binding domain"/>
    <property type="match status" value="1"/>
</dbReference>
<gene>
    <name evidence="4" type="ORF">A3C04_01725</name>
</gene>
<evidence type="ECO:0000256" key="2">
    <source>
        <dbReference type="ARBA" id="ARBA00023163"/>
    </source>
</evidence>
<organism evidence="4 5">
    <name type="scientific">Candidatus Wildermuthbacteria bacterium RIFCSPHIGHO2_02_FULL_45_25</name>
    <dbReference type="NCBI Taxonomy" id="1802450"/>
    <lineage>
        <taxon>Bacteria</taxon>
        <taxon>Candidatus Wildermuthiibacteriota</taxon>
    </lineage>
</organism>
<sequence length="256" mass="29651">MFLAILGSMNQKACIKLALAAHRVADLLPEDPITQEIEDMVDGILANLILFCEKEAVSLEKKKTIGLQIQREIDILQVYFRRARREGWVDPRNFFALEKEYEKIQEIILMFEDAWESLCHETNKSILIKQSAAHDNPGSSRLVLQTEETKKEREASFPGAEPFEKSYVKISGATLPTAQEEMLHQGVTEGVPNGVSDRQRKILEMLKRKEKVQVWELQKILPQVTKRTLRRDMDDLLQKNLVERRGSWNEVFYQLK</sequence>
<dbReference type="Pfam" id="PF08220">
    <property type="entry name" value="HTH_DeoR"/>
    <property type="match status" value="1"/>
</dbReference>
<dbReference type="GO" id="GO:0003700">
    <property type="term" value="F:DNA-binding transcription factor activity"/>
    <property type="evidence" value="ECO:0007669"/>
    <property type="project" value="InterPro"/>
</dbReference>
<dbReference type="Proteomes" id="UP000178092">
    <property type="component" value="Unassembled WGS sequence"/>
</dbReference>
<evidence type="ECO:0000259" key="3">
    <source>
        <dbReference type="Pfam" id="PF08220"/>
    </source>
</evidence>
<dbReference type="InterPro" id="IPR001034">
    <property type="entry name" value="DeoR_HTH"/>
</dbReference>
<dbReference type="SUPFAM" id="SSF46785">
    <property type="entry name" value="Winged helix' DNA-binding domain"/>
    <property type="match status" value="1"/>
</dbReference>
<accession>A0A1G2R3B1</accession>
<comment type="caution">
    <text evidence="4">The sequence shown here is derived from an EMBL/GenBank/DDBJ whole genome shotgun (WGS) entry which is preliminary data.</text>
</comment>
<evidence type="ECO:0000313" key="4">
    <source>
        <dbReference type="EMBL" id="OHA67355.1"/>
    </source>
</evidence>